<dbReference type="PANTHER" id="PTHR36440">
    <property type="entry name" value="PUTATIVE (AFU_ORTHOLOGUE AFUA_8G07350)-RELATED"/>
    <property type="match status" value="1"/>
</dbReference>
<proteinExistence type="predicted"/>
<name>A0A965ZH35_9SPHI</name>
<evidence type="ECO:0000259" key="1">
    <source>
        <dbReference type="Pfam" id="PF07883"/>
    </source>
</evidence>
<dbReference type="Proteomes" id="UP000638732">
    <property type="component" value="Unassembled WGS sequence"/>
</dbReference>
<protein>
    <submittedName>
        <fullName evidence="2">Cupin domain-containing protein</fullName>
    </submittedName>
</protein>
<comment type="caution">
    <text evidence="2">The sequence shown here is derived from an EMBL/GenBank/DDBJ whole genome shotgun (WGS) entry which is preliminary data.</text>
</comment>
<dbReference type="InterPro" id="IPR053146">
    <property type="entry name" value="QDO-like"/>
</dbReference>
<gene>
    <name evidence="2" type="ORF">GSY63_16430</name>
</gene>
<dbReference type="Pfam" id="PF07883">
    <property type="entry name" value="Cupin_2"/>
    <property type="match status" value="1"/>
</dbReference>
<dbReference type="EMBL" id="WWEO01000043">
    <property type="protein sequence ID" value="NCD70954.1"/>
    <property type="molecule type" value="Genomic_DNA"/>
</dbReference>
<dbReference type="RefSeq" id="WP_166586898.1">
    <property type="nucleotide sequence ID" value="NZ_WWEO01000043.1"/>
</dbReference>
<keyword evidence="3" id="KW-1185">Reference proteome</keyword>
<evidence type="ECO:0000313" key="2">
    <source>
        <dbReference type="EMBL" id="NCD70954.1"/>
    </source>
</evidence>
<dbReference type="PANTHER" id="PTHR36440:SF1">
    <property type="entry name" value="PUTATIVE (AFU_ORTHOLOGUE AFUA_8G07350)-RELATED"/>
    <property type="match status" value="1"/>
</dbReference>
<accession>A0A965ZH35</accession>
<reference evidence="2" key="2">
    <citation type="submission" date="2020-10" db="EMBL/GenBank/DDBJ databases">
        <title>Mucilaginibacter sp. nov., isolated from soil.</title>
        <authorList>
            <person name="Jeon C.O."/>
        </authorList>
    </citation>
    <scope>NUCLEOTIDE SEQUENCE</scope>
    <source>
        <strain evidence="2">R11</strain>
    </source>
</reference>
<dbReference type="SUPFAM" id="SSF51182">
    <property type="entry name" value="RmlC-like cupins"/>
    <property type="match status" value="1"/>
</dbReference>
<dbReference type="InterPro" id="IPR014710">
    <property type="entry name" value="RmlC-like_jellyroll"/>
</dbReference>
<organism evidence="2 3">
    <name type="scientific">Mucilaginibacter agri</name>
    <dbReference type="NCBI Taxonomy" id="2695265"/>
    <lineage>
        <taxon>Bacteria</taxon>
        <taxon>Pseudomonadati</taxon>
        <taxon>Bacteroidota</taxon>
        <taxon>Sphingobacteriia</taxon>
        <taxon>Sphingobacteriales</taxon>
        <taxon>Sphingobacteriaceae</taxon>
        <taxon>Mucilaginibacter</taxon>
    </lineage>
</organism>
<dbReference type="InterPro" id="IPR013096">
    <property type="entry name" value="Cupin_2"/>
</dbReference>
<feature type="domain" description="Cupin type-2" evidence="1">
    <location>
        <begin position="83"/>
        <end position="141"/>
    </location>
</feature>
<reference evidence="2" key="1">
    <citation type="submission" date="2020-01" db="EMBL/GenBank/DDBJ databases">
        <authorList>
            <person name="Seo Y.L."/>
        </authorList>
    </citation>
    <scope>NUCLEOTIDE SEQUENCE</scope>
    <source>
        <strain evidence="2">R11</strain>
    </source>
</reference>
<dbReference type="AlphaFoldDB" id="A0A965ZH35"/>
<sequence>MKRNSFLRSCFALGAIVVAPISGIAEIVKRFRVNNGFSVDAGKSRTDKTITLFEGDTFFPKVATKDTDGDIYVFESSRVKEGGPAHHYHFTQDEWWYVLQGEFLIRIGDTTYHAKAGDSVFGPRMIPHSFAKIGDGEGKLLQFFQPAGKMEEFFSKVSEGALKDLTLEQQDKFREEYGFKRVGPAIKYEKKL</sequence>
<dbReference type="InterPro" id="IPR011051">
    <property type="entry name" value="RmlC_Cupin_sf"/>
</dbReference>
<evidence type="ECO:0000313" key="3">
    <source>
        <dbReference type="Proteomes" id="UP000638732"/>
    </source>
</evidence>
<dbReference type="Gene3D" id="2.60.120.10">
    <property type="entry name" value="Jelly Rolls"/>
    <property type="match status" value="1"/>
</dbReference>